<accession>A0A0E9SKH7</accession>
<organism evidence="1">
    <name type="scientific">Anguilla anguilla</name>
    <name type="common">European freshwater eel</name>
    <name type="synonym">Muraena anguilla</name>
    <dbReference type="NCBI Taxonomy" id="7936"/>
    <lineage>
        <taxon>Eukaryota</taxon>
        <taxon>Metazoa</taxon>
        <taxon>Chordata</taxon>
        <taxon>Craniata</taxon>
        <taxon>Vertebrata</taxon>
        <taxon>Euteleostomi</taxon>
        <taxon>Actinopterygii</taxon>
        <taxon>Neopterygii</taxon>
        <taxon>Teleostei</taxon>
        <taxon>Anguilliformes</taxon>
        <taxon>Anguillidae</taxon>
        <taxon>Anguilla</taxon>
    </lineage>
</organism>
<protein>
    <submittedName>
        <fullName evidence="1">Uncharacterized protein</fullName>
    </submittedName>
</protein>
<reference evidence="1" key="1">
    <citation type="submission" date="2014-11" db="EMBL/GenBank/DDBJ databases">
        <authorList>
            <person name="Amaro Gonzalez C."/>
        </authorList>
    </citation>
    <scope>NUCLEOTIDE SEQUENCE</scope>
</reference>
<evidence type="ECO:0000313" key="1">
    <source>
        <dbReference type="EMBL" id="JAH41801.1"/>
    </source>
</evidence>
<dbReference type="EMBL" id="GBXM01066776">
    <property type="protein sequence ID" value="JAH41801.1"/>
    <property type="molecule type" value="Transcribed_RNA"/>
</dbReference>
<name>A0A0E9SKH7_ANGAN</name>
<reference evidence="1" key="2">
    <citation type="journal article" date="2015" name="Fish Shellfish Immunol.">
        <title>Early steps in the European eel (Anguilla anguilla)-Vibrio vulnificus interaction in the gills: Role of the RtxA13 toxin.</title>
        <authorList>
            <person name="Callol A."/>
            <person name="Pajuelo D."/>
            <person name="Ebbesson L."/>
            <person name="Teles M."/>
            <person name="MacKenzie S."/>
            <person name="Amaro C."/>
        </authorList>
    </citation>
    <scope>NUCLEOTIDE SEQUENCE</scope>
</reference>
<sequence>MHCKGHFCRLFLVHLIKQCHRSLLSNNYSLFISTTNLFPTRQAQGAL</sequence>
<dbReference type="AlphaFoldDB" id="A0A0E9SKH7"/>
<proteinExistence type="predicted"/>